<feature type="signal peptide" evidence="1">
    <location>
        <begin position="1"/>
        <end position="18"/>
    </location>
</feature>
<accession>A0A7V2WUY1</accession>
<dbReference type="AlphaFoldDB" id="A0A7V2WUY1"/>
<reference evidence="2" key="1">
    <citation type="journal article" date="2020" name="mSystems">
        <title>Genome- and Community-Level Interaction Insights into Carbon Utilization and Element Cycling Functions of Hydrothermarchaeota in Hydrothermal Sediment.</title>
        <authorList>
            <person name="Zhou Z."/>
            <person name="Liu Y."/>
            <person name="Xu W."/>
            <person name="Pan J."/>
            <person name="Luo Z.H."/>
            <person name="Li M."/>
        </authorList>
    </citation>
    <scope>NUCLEOTIDE SEQUENCE [LARGE SCALE GENOMIC DNA]</scope>
    <source>
        <strain evidence="2">HyVt-493</strain>
    </source>
</reference>
<evidence type="ECO:0000256" key="1">
    <source>
        <dbReference type="SAM" id="SignalP"/>
    </source>
</evidence>
<comment type="caution">
    <text evidence="2">The sequence shown here is derived from an EMBL/GenBank/DDBJ whole genome shotgun (WGS) entry which is preliminary data.</text>
</comment>
<proteinExistence type="predicted"/>
<sequence length="196" mass="21757">MKNALIFFLSIIIPFSYAATDGWVTRDGKPVPNSNAIKSINGFGGWLIITPDSDWEKKWNTSPETIPYFTEATEVTYGKELSILTFFINPKTDDAGEIDVLCDIKVTRPNGSLSVNAKGIKCASGKLNGNPRNIRMVSAVIKYVGEKGDPPGKWIVEVTLKDKVRGIVIPLKAHFFLHRKKANNQINQDPQLNAMH</sequence>
<dbReference type="Proteomes" id="UP000885750">
    <property type="component" value="Unassembled WGS sequence"/>
</dbReference>
<gene>
    <name evidence="2" type="ORF">ENJ51_05000</name>
</gene>
<protein>
    <submittedName>
        <fullName evidence="2">Uncharacterized protein</fullName>
    </submittedName>
</protein>
<organism evidence="2">
    <name type="scientific">Leucothrix mucor</name>
    <dbReference type="NCBI Taxonomy" id="45248"/>
    <lineage>
        <taxon>Bacteria</taxon>
        <taxon>Pseudomonadati</taxon>
        <taxon>Pseudomonadota</taxon>
        <taxon>Gammaproteobacteria</taxon>
        <taxon>Thiotrichales</taxon>
        <taxon>Thiotrichaceae</taxon>
        <taxon>Leucothrix</taxon>
    </lineage>
</organism>
<evidence type="ECO:0000313" key="2">
    <source>
        <dbReference type="EMBL" id="HFC92152.1"/>
    </source>
</evidence>
<dbReference type="EMBL" id="DRMS01000192">
    <property type="protein sequence ID" value="HFC92152.1"/>
    <property type="molecule type" value="Genomic_DNA"/>
</dbReference>
<feature type="chain" id="PRO_5030516431" evidence="1">
    <location>
        <begin position="19"/>
        <end position="196"/>
    </location>
</feature>
<name>A0A7V2WUY1_LEUMU</name>
<keyword evidence="1" id="KW-0732">Signal</keyword>